<organism evidence="1 2">
    <name type="scientific">candidate division CPR1 bacterium GW2011_GWC1_49_13</name>
    <dbReference type="NCBI Taxonomy" id="1618342"/>
    <lineage>
        <taxon>Bacteria</taxon>
        <taxon>candidate division CPR1</taxon>
    </lineage>
</organism>
<accession>A0A0G1XT18</accession>
<protein>
    <recommendedName>
        <fullName evidence="3">GIY-YIG domain-containing protein</fullName>
    </recommendedName>
</protein>
<dbReference type="Proteomes" id="UP000034119">
    <property type="component" value="Unassembled WGS sequence"/>
</dbReference>
<dbReference type="STRING" id="1618342.UY40_C0010G0014"/>
<evidence type="ECO:0000313" key="1">
    <source>
        <dbReference type="EMBL" id="KKW05717.1"/>
    </source>
</evidence>
<gene>
    <name evidence="1" type="ORF">UY40_C0010G0014</name>
</gene>
<reference evidence="1 2" key="1">
    <citation type="journal article" date="2015" name="Nature">
        <title>rRNA introns, odd ribosomes, and small enigmatic genomes across a large radiation of phyla.</title>
        <authorList>
            <person name="Brown C.T."/>
            <person name="Hug L.A."/>
            <person name="Thomas B.C."/>
            <person name="Sharon I."/>
            <person name="Castelle C.J."/>
            <person name="Singh A."/>
            <person name="Wilkins M.J."/>
            <person name="Williams K.H."/>
            <person name="Banfield J.F."/>
        </authorList>
    </citation>
    <scope>NUCLEOTIDE SEQUENCE [LARGE SCALE GENOMIC DNA]</scope>
</reference>
<sequence length="102" mass="11420">MIGNYKGHYSYDEKTIGDWKSSTIGVYYCGYPLSNGNLYVLYVGRAVGGDGIRGRLLQHLREEIWPDVSHFGYCVCAKVGEAEDHEAAEIARLKPSYNIQGK</sequence>
<name>A0A0G1XT18_9BACT</name>
<evidence type="ECO:0000313" key="2">
    <source>
        <dbReference type="Proteomes" id="UP000034119"/>
    </source>
</evidence>
<evidence type="ECO:0008006" key="3">
    <source>
        <dbReference type="Google" id="ProtNLM"/>
    </source>
</evidence>
<dbReference type="EMBL" id="LCPW01000010">
    <property type="protein sequence ID" value="KKW05717.1"/>
    <property type="molecule type" value="Genomic_DNA"/>
</dbReference>
<comment type="caution">
    <text evidence="1">The sequence shown here is derived from an EMBL/GenBank/DDBJ whole genome shotgun (WGS) entry which is preliminary data.</text>
</comment>
<proteinExistence type="predicted"/>
<dbReference type="AlphaFoldDB" id="A0A0G1XT18"/>